<proteinExistence type="predicted"/>
<dbReference type="Pfam" id="PF25592">
    <property type="entry name" value="DUF7937"/>
    <property type="match status" value="1"/>
</dbReference>
<keyword evidence="2" id="KW-1133">Transmembrane helix</keyword>
<feature type="transmembrane region" description="Helical" evidence="2">
    <location>
        <begin position="164"/>
        <end position="185"/>
    </location>
</feature>
<protein>
    <submittedName>
        <fullName evidence="5">Uncharacterized protein</fullName>
    </submittedName>
</protein>
<evidence type="ECO:0000313" key="6">
    <source>
        <dbReference type="Proteomes" id="UP000291758"/>
    </source>
</evidence>
<organism evidence="5 6">
    <name type="scientific">Xylanimonas allomyrinae</name>
    <dbReference type="NCBI Taxonomy" id="2509459"/>
    <lineage>
        <taxon>Bacteria</taxon>
        <taxon>Bacillati</taxon>
        <taxon>Actinomycetota</taxon>
        <taxon>Actinomycetes</taxon>
        <taxon>Micrococcales</taxon>
        <taxon>Promicromonosporaceae</taxon>
        <taxon>Xylanimonas</taxon>
    </lineage>
</organism>
<feature type="transmembrane region" description="Helical" evidence="2">
    <location>
        <begin position="228"/>
        <end position="248"/>
    </location>
</feature>
<evidence type="ECO:0000259" key="3">
    <source>
        <dbReference type="Pfam" id="PF25591"/>
    </source>
</evidence>
<feature type="transmembrane region" description="Helical" evidence="2">
    <location>
        <begin position="137"/>
        <end position="158"/>
    </location>
</feature>
<keyword evidence="2" id="KW-0812">Transmembrane</keyword>
<feature type="transmembrane region" description="Helical" evidence="2">
    <location>
        <begin position="90"/>
        <end position="105"/>
    </location>
</feature>
<feature type="transmembrane region" description="Helical" evidence="2">
    <location>
        <begin position="197"/>
        <end position="222"/>
    </location>
</feature>
<feature type="compositionally biased region" description="Low complexity" evidence="1">
    <location>
        <begin position="387"/>
        <end position="402"/>
    </location>
</feature>
<dbReference type="AlphaFoldDB" id="A0A4P6EKV6"/>
<dbReference type="Pfam" id="PF25591">
    <property type="entry name" value="LRV_2"/>
    <property type="match status" value="1"/>
</dbReference>
<feature type="domain" description="Leucine rich repeat variant" evidence="3">
    <location>
        <begin position="509"/>
        <end position="568"/>
    </location>
</feature>
<evidence type="ECO:0000313" key="5">
    <source>
        <dbReference type="EMBL" id="QAY63045.1"/>
    </source>
</evidence>
<sequence length="568" mass="57063">MTDAVTTTERSPRRPFAGVPARDLVRDVVAAVALLTGVVLPWTAQARGSDRIEVVLATIVALLAVVVPYARRAELVTATWAADERRTRSLGVIPLAVVAVAHLVRDVLPGGLTGIGIGLGIGLAGAVLAAEIAWPRLVLVVAGVLALGAVASPVLDVVDAGFSAWRFVGVVLTSLLALGVLWLTVWRLEHGDHAAGVLLVGLGVVIALAGTLLGGQTVVPWVESVDGGWFGIVLLPVMAAAAVPRVVGHAVEAGAQARQWADAAVLALVLALALGGYVALIALTWLIDSGEDGVSPSSVLRLVFGIAVAVVAFFAYRALRRDVATGHATAVGAALVIATLGVVLIVVRAGASTRTSPVDVLLAFGLPAIVLSVLLVPRSLRELRVQAPQAAPEADAPVTAEPPADPEPPAAGVAAAPPGGVHAAGGSSPAPLEPDPTQTVVLATSSAPAVAPTAAPGAAGGPAGEGEPADPSPPAQAPVPEHHGPTGPFGVVGATQVLPAVGDMPDSRWTAAHAIDPGTPLADLALIVQEAPHLRPLVAANPSTYPALLDWLGALGDPQIDAALRARG</sequence>
<gene>
    <name evidence="5" type="ORF">ET495_07070</name>
</gene>
<feature type="transmembrane region" description="Helical" evidence="2">
    <location>
        <begin position="357"/>
        <end position="376"/>
    </location>
</feature>
<dbReference type="InterPro" id="IPR057893">
    <property type="entry name" value="LRV_2"/>
</dbReference>
<feature type="transmembrane region" description="Helical" evidence="2">
    <location>
        <begin position="260"/>
        <end position="287"/>
    </location>
</feature>
<dbReference type="KEGG" id="xyl:ET495_07070"/>
<feature type="transmembrane region" description="Helical" evidence="2">
    <location>
        <begin position="331"/>
        <end position="351"/>
    </location>
</feature>
<feature type="region of interest" description="Disordered" evidence="1">
    <location>
        <begin position="387"/>
        <end position="491"/>
    </location>
</feature>
<feature type="transmembrane region" description="Helical" evidence="2">
    <location>
        <begin position="24"/>
        <end position="42"/>
    </location>
</feature>
<feature type="transmembrane region" description="Helical" evidence="2">
    <location>
        <begin position="54"/>
        <end position="70"/>
    </location>
</feature>
<dbReference type="OrthoDB" id="5179995at2"/>
<accession>A0A4P6EKV6</accession>
<feature type="compositionally biased region" description="Low complexity" evidence="1">
    <location>
        <begin position="443"/>
        <end position="457"/>
    </location>
</feature>
<evidence type="ECO:0000256" key="2">
    <source>
        <dbReference type="SAM" id="Phobius"/>
    </source>
</evidence>
<dbReference type="EMBL" id="CP035495">
    <property type="protein sequence ID" value="QAY63045.1"/>
    <property type="molecule type" value="Genomic_DNA"/>
</dbReference>
<dbReference type="InterPro" id="IPR057697">
    <property type="entry name" value="DUF7937"/>
</dbReference>
<dbReference type="Proteomes" id="UP000291758">
    <property type="component" value="Chromosome"/>
</dbReference>
<dbReference type="RefSeq" id="WP_129203773.1">
    <property type="nucleotide sequence ID" value="NZ_CP035495.1"/>
</dbReference>
<evidence type="ECO:0000259" key="4">
    <source>
        <dbReference type="Pfam" id="PF25592"/>
    </source>
</evidence>
<keyword evidence="2" id="KW-0472">Membrane</keyword>
<feature type="compositionally biased region" description="Low complexity" evidence="1">
    <location>
        <begin position="410"/>
        <end position="430"/>
    </location>
</feature>
<name>A0A4P6EKV6_9MICO</name>
<evidence type="ECO:0000256" key="1">
    <source>
        <dbReference type="SAM" id="MobiDB-lite"/>
    </source>
</evidence>
<keyword evidence="6" id="KW-1185">Reference proteome</keyword>
<feature type="domain" description="DUF7937" evidence="4">
    <location>
        <begin position="23"/>
        <end position="382"/>
    </location>
</feature>
<feature type="transmembrane region" description="Helical" evidence="2">
    <location>
        <begin position="111"/>
        <end position="130"/>
    </location>
</feature>
<feature type="transmembrane region" description="Helical" evidence="2">
    <location>
        <begin position="299"/>
        <end position="319"/>
    </location>
</feature>
<reference evidence="5 6" key="1">
    <citation type="submission" date="2019-01" db="EMBL/GenBank/DDBJ databases">
        <title>Genome sequencing of strain 2JSPR-7.</title>
        <authorList>
            <person name="Heo J."/>
            <person name="Kim S.-J."/>
            <person name="Kim J.-S."/>
            <person name="Hong S.-B."/>
            <person name="Kwon S.-W."/>
        </authorList>
    </citation>
    <scope>NUCLEOTIDE SEQUENCE [LARGE SCALE GENOMIC DNA]</scope>
    <source>
        <strain evidence="5 6">2JSPR-7</strain>
    </source>
</reference>